<dbReference type="GO" id="GO:0005681">
    <property type="term" value="C:spliceosomal complex"/>
    <property type="evidence" value="ECO:0007669"/>
    <property type="project" value="UniProtKB-KW"/>
</dbReference>
<dbReference type="SUPFAM" id="SSF48371">
    <property type="entry name" value="ARM repeat"/>
    <property type="match status" value="1"/>
</dbReference>
<dbReference type="Pfam" id="PF22646">
    <property type="entry name" value="PPP2R1A-like_HEAT"/>
    <property type="match status" value="1"/>
</dbReference>
<keyword evidence="12" id="KW-1185">Reference proteome</keyword>
<dbReference type="InterPro" id="IPR015016">
    <property type="entry name" value="SF3b_su1"/>
</dbReference>
<evidence type="ECO:0000256" key="5">
    <source>
        <dbReference type="ARBA" id="ARBA00022737"/>
    </source>
</evidence>
<comment type="subcellular location">
    <subcellularLocation>
        <location evidence="1">Nucleus</location>
    </subcellularLocation>
</comment>
<dbReference type="InterPro" id="IPR016024">
    <property type="entry name" value="ARM-type_fold"/>
</dbReference>
<evidence type="ECO:0000256" key="6">
    <source>
        <dbReference type="ARBA" id="ARBA00023187"/>
    </source>
</evidence>
<keyword evidence="4" id="KW-0747">Spliceosome</keyword>
<evidence type="ECO:0000256" key="8">
    <source>
        <dbReference type="SAM" id="MobiDB-lite"/>
    </source>
</evidence>
<feature type="domain" description="Splicing factor 3B subunit 1" evidence="9">
    <location>
        <begin position="764"/>
        <end position="842"/>
    </location>
</feature>
<dbReference type="InterPro" id="IPR054573">
    <property type="entry name" value="PP2A/SF3B1-like_HEAT"/>
</dbReference>
<dbReference type="VEuPathDB" id="PiroplasmaDB:BEWA_050650"/>
<evidence type="ECO:0000256" key="7">
    <source>
        <dbReference type="ARBA" id="ARBA00023242"/>
    </source>
</evidence>
<comment type="caution">
    <text evidence="11">The sequence shown here is derived from an EMBL/GenBank/DDBJ whole genome shotgun (WGS) entry which is preliminary data.</text>
</comment>
<evidence type="ECO:0000256" key="2">
    <source>
        <dbReference type="ARBA" id="ARBA00005754"/>
    </source>
</evidence>
<feature type="compositionally biased region" description="Basic and acidic residues" evidence="8">
    <location>
        <begin position="1"/>
        <end position="11"/>
    </location>
</feature>
<evidence type="ECO:0000256" key="3">
    <source>
        <dbReference type="ARBA" id="ARBA00022664"/>
    </source>
</evidence>
<evidence type="ECO:0000256" key="1">
    <source>
        <dbReference type="ARBA" id="ARBA00004123"/>
    </source>
</evidence>
<organism evidence="11 12">
    <name type="scientific">Theileria equi strain WA</name>
    <dbReference type="NCBI Taxonomy" id="1537102"/>
    <lineage>
        <taxon>Eukaryota</taxon>
        <taxon>Sar</taxon>
        <taxon>Alveolata</taxon>
        <taxon>Apicomplexa</taxon>
        <taxon>Aconoidasida</taxon>
        <taxon>Piroplasmida</taxon>
        <taxon>Theileriidae</taxon>
        <taxon>Theileria</taxon>
    </lineage>
</organism>
<proteinExistence type="inferred from homology"/>
<dbReference type="eggNOG" id="KOG0213">
    <property type="taxonomic scope" value="Eukaryota"/>
</dbReference>
<dbReference type="FunFam" id="1.25.10.10:FF:000039">
    <property type="entry name" value="Splicing factor 3B subunit 1"/>
    <property type="match status" value="1"/>
</dbReference>
<dbReference type="FunFam" id="1.25.10.10:FF:000088">
    <property type="entry name" value="Splicing factor 3b, subunit 1"/>
    <property type="match status" value="1"/>
</dbReference>
<protein>
    <submittedName>
        <fullName evidence="11">Splicing factor 3B subunit 1, putative</fullName>
    </submittedName>
</protein>
<gene>
    <name evidence="11" type="ORF">BEWA_050650</name>
</gene>
<evidence type="ECO:0000313" key="12">
    <source>
        <dbReference type="Proteomes" id="UP000031512"/>
    </source>
</evidence>
<dbReference type="InterPro" id="IPR038737">
    <property type="entry name" value="SF3b_su1-like"/>
</dbReference>
<feature type="compositionally biased region" description="Gly residues" evidence="8">
    <location>
        <begin position="607"/>
        <end position="631"/>
    </location>
</feature>
<evidence type="ECO:0000259" key="10">
    <source>
        <dbReference type="Pfam" id="PF22646"/>
    </source>
</evidence>
<feature type="region of interest" description="Disordered" evidence="8">
    <location>
        <begin position="79"/>
        <end position="143"/>
    </location>
</feature>
<comment type="similarity">
    <text evidence="2">Belongs to the SF3B1 family.</text>
</comment>
<evidence type="ECO:0000313" key="11">
    <source>
        <dbReference type="EMBL" id="EKX72597.1"/>
    </source>
</evidence>
<dbReference type="EMBL" id="ACOU01000007">
    <property type="protein sequence ID" value="EKX72597.1"/>
    <property type="molecule type" value="Genomic_DNA"/>
</dbReference>
<reference evidence="11 12" key="1">
    <citation type="journal article" date="2012" name="BMC Genomics">
        <title>Comparative genomic analysis and phylogenetic position of Theileria equi.</title>
        <authorList>
            <person name="Kappmeyer L.S."/>
            <person name="Thiagarajan M."/>
            <person name="Herndon D.R."/>
            <person name="Ramsay J.D."/>
            <person name="Caler E."/>
            <person name="Djikeng A."/>
            <person name="Gillespie J.J."/>
            <person name="Lau A.O."/>
            <person name="Roalson E.H."/>
            <person name="Silva J.C."/>
            <person name="Silva M.G."/>
            <person name="Suarez C.E."/>
            <person name="Ueti M.W."/>
            <person name="Nene V.M."/>
            <person name="Mealey R.H."/>
            <person name="Knowles D.P."/>
            <person name="Brayton K.A."/>
        </authorList>
    </citation>
    <scope>NUCLEOTIDE SEQUENCE [LARGE SCALE GENOMIC DNA]</scope>
    <source>
        <strain evidence="11 12">WA</strain>
    </source>
</reference>
<evidence type="ECO:0000259" key="9">
    <source>
        <dbReference type="Pfam" id="PF08920"/>
    </source>
</evidence>
<dbReference type="Gene3D" id="1.25.10.10">
    <property type="entry name" value="Leucine-rich Repeat Variant"/>
    <property type="match status" value="3"/>
</dbReference>
<feature type="domain" description="Phosphatase PP2A regulatory subunit A/Splicing factor 3B subunit 1-like HEAT repeat" evidence="10">
    <location>
        <begin position="1494"/>
        <end position="1570"/>
    </location>
</feature>
<keyword evidence="5" id="KW-0677">Repeat</keyword>
<dbReference type="Pfam" id="PF13513">
    <property type="entry name" value="HEAT_EZ"/>
    <property type="match status" value="1"/>
</dbReference>
<feature type="compositionally biased region" description="Acidic residues" evidence="8">
    <location>
        <begin position="699"/>
        <end position="711"/>
    </location>
</feature>
<dbReference type="GO" id="GO:0003729">
    <property type="term" value="F:mRNA binding"/>
    <property type="evidence" value="ECO:0007669"/>
    <property type="project" value="InterPro"/>
</dbReference>
<dbReference type="Pfam" id="PF08920">
    <property type="entry name" value="SF3b1"/>
    <property type="match status" value="1"/>
</dbReference>
<feature type="region of interest" description="Disordered" evidence="8">
    <location>
        <begin position="596"/>
        <end position="722"/>
    </location>
</feature>
<evidence type="ECO:0000256" key="4">
    <source>
        <dbReference type="ARBA" id="ARBA00022728"/>
    </source>
</evidence>
<sequence length="1710" mass="189992">MGSEDTSRDPSEMEDDYMGNKKSIYAREDDYRRQRLKAKLSPERFDPFSDKTPGPEVRTYADIMKEAEIERQRAEISRHIAKHGMSEEVSAVVSKRRTSKFSSEDRWSSDDVPETPTPLNGATPGYGETPMYGETPGPEKKRMSRWDKTPQMEAMTPGATPMGLEGLTRMDEPEIKKRDENEEKERFCNYKIYKHKLPEGGEWSPTTYELKAINHGNNKQGGFSQVGFKDHKTVEVLYWLSDKHNSFPLIIGLGTSNLTYYKRKNDTSNRWESVERVVYPATLSDYERVLGELNEKFKNLVIIQLQAEADKGYCGHPSVKQGEPPPKDCGSESVNIPTVQVTCSDYNKGFDKYTHTFGPGSPMRVLSAVYGSNVYSLGKRDISKQYQEVNVYYSSTDRDRIKPLVIGLVPFSGVQYEYYTFENTLNRANGITKTNITSHLDKQNCTQNNIVVANLSNRGRYCCGMNGHNKIQVFPNANHVPAGYASYIHLPNGATFNVHRFTDGSNTHTFPNLSGRITGIYAYFCGNDLSKPLLLYVNQGSGSSWLRTVGRSDTWVDTGLSSLKSHAPSSSGITDSIKQELNKICKELRIVGCPHASDTSTTAGHGSPSGGRGSGGSSGSRGGSRRGGPSGAQGPKADEDGEKETTKKQELVDQPEGGQEESGSRQDGVGPPGEKGDRGPKGPDGTPGQKGEDGGGGENNEDGDEVEEEDTAGIGPSSASQQDIGKKIAEFFKTHAAEIGGGALGGFVALGTVVGLVKKFWGYGISTPLTPQITIPESMLKFKIQMGVGDRNRYMTDDELDELLPVEGYEIVQPPPDYTPYRRATSAFAPAATPVFTIQEDARKPYDIPGTPSLLQDVEIKAEDQHFFGKLFDDATEEDLTADEITNRRILALLLKVKNGTPQLRRQALRLLTSKARDFGAKALFEAILPLMMSSSLEDQERHLMVKVIDRILYKLEDSVRPHVRNILTVIEPLLIDEDYYARVEGREIISNLTKAAGLATMIGTLRPDIDHADEYVRNTTARAFAVVASAVGIPSLILFLKAVCQSKKSWQARHTGIKIVQQTAILVGCAVLPHLRQLVEIIAHGLQDEQQKVRTITALALAALAEASAPYGIEAFDCVLRPLWKGITEHKGKGLAAFLKAIGMIIPLMDPYYANYYTREVMLILVNEFSTPDEEMKAIVLKVVRQCVATEGVTPDYIKSDILGPFFQKFWIVRNSLDTKNSELLVETTVEIASKVGASEVLNRLVEDLKDPSEPFRRMVAQAIEAVLIQAIRPTDEREGSNTAILEIEQRLEEMLVDGMLYAFQEQASDDSGALLDSFGTLVHVLGLRVRPYLPQITGLVRWRLGTQSARTRQQAADLIAKIAGVMKLCGEEQMLGHLGLYLYEYLGEEYPEVLGSILGALKAIVSVVGMTQMTPPIKDLLPRLTPILKNRHEKVQENVIELIGRIADRGGDLVSPKEWDRICFDLLDLLKANKKSIRRATVNTFGYIARTIGPHDVLSTLLNHLKVQERQLRICTTIAIAIVAETCLPYSVLPAMMNEYRVPDQNVQTGILKALCFMFEYIGEMAKDYIYAITPLLEDALMCRDLVHRQTAAWTCKHLALGVFGLNCEDALIHLLNYVWPNVFETSPHLTQSVFDAIDGFRVSLGPAILFNYTVQGLFHPARKVREAYWRVYNNLYIGHQDAMVPLYPLIKEGVEQRHQAEELLYML</sequence>
<dbReference type="STRING" id="1537102.L1LAV9"/>
<dbReference type="RefSeq" id="XP_004832049.1">
    <property type="nucleotide sequence ID" value="XM_004831992.1"/>
</dbReference>
<keyword evidence="6" id="KW-0508">mRNA splicing</keyword>
<dbReference type="OrthoDB" id="438939at2759"/>
<keyword evidence="7" id="KW-0539">Nucleus</keyword>
<dbReference type="GeneID" id="15805153"/>
<accession>L1LAV9</accession>
<feature type="region of interest" description="Disordered" evidence="8">
    <location>
        <begin position="1"/>
        <end position="58"/>
    </location>
</feature>
<dbReference type="KEGG" id="beq:BEWA_050650"/>
<dbReference type="GO" id="GO:0000245">
    <property type="term" value="P:spliceosomal complex assembly"/>
    <property type="evidence" value="ECO:0007669"/>
    <property type="project" value="InterPro"/>
</dbReference>
<dbReference type="InterPro" id="IPR011989">
    <property type="entry name" value="ARM-like"/>
</dbReference>
<name>L1LAV9_THEEQ</name>
<dbReference type="Proteomes" id="UP000031512">
    <property type="component" value="Unassembled WGS sequence"/>
</dbReference>
<feature type="compositionally biased region" description="Basic and acidic residues" evidence="8">
    <location>
        <begin position="40"/>
        <end position="49"/>
    </location>
</feature>
<keyword evidence="3" id="KW-0507">mRNA processing</keyword>
<dbReference type="PANTHER" id="PTHR12097">
    <property type="entry name" value="SPLICING FACTOR 3B, SUBUNIT 1-RELATED"/>
    <property type="match status" value="1"/>
</dbReference>